<keyword evidence="1" id="KW-0812">Transmembrane</keyword>
<feature type="transmembrane region" description="Helical" evidence="1">
    <location>
        <begin position="87"/>
        <end position="110"/>
    </location>
</feature>
<evidence type="ECO:0000256" key="1">
    <source>
        <dbReference type="SAM" id="Phobius"/>
    </source>
</evidence>
<evidence type="ECO:0000313" key="2">
    <source>
        <dbReference type="EMBL" id="OBG00948.1"/>
    </source>
</evidence>
<feature type="transmembrane region" description="Helical" evidence="1">
    <location>
        <begin position="55"/>
        <end position="75"/>
    </location>
</feature>
<evidence type="ECO:0008006" key="4">
    <source>
        <dbReference type="Google" id="ProtNLM"/>
    </source>
</evidence>
<name>A0A1A2E063_MYCSD</name>
<gene>
    <name evidence="2" type="ORF">A5771_17950</name>
</gene>
<feature type="transmembrane region" description="Helical" evidence="1">
    <location>
        <begin position="21"/>
        <end position="43"/>
    </location>
</feature>
<organism evidence="2 3">
    <name type="scientific">Mycolicibacter sinensis (strain JDM601)</name>
    <name type="common">Mycobacterium sinense</name>
    <dbReference type="NCBI Taxonomy" id="875328"/>
    <lineage>
        <taxon>Bacteria</taxon>
        <taxon>Bacillati</taxon>
        <taxon>Actinomycetota</taxon>
        <taxon>Actinomycetes</taxon>
        <taxon>Mycobacteriales</taxon>
        <taxon>Mycobacteriaceae</taxon>
        <taxon>Mycolicibacter</taxon>
    </lineage>
</organism>
<keyword evidence="1" id="KW-1133">Transmembrane helix</keyword>
<dbReference type="Proteomes" id="UP000093985">
    <property type="component" value="Unassembled WGS sequence"/>
</dbReference>
<reference evidence="3" key="1">
    <citation type="submission" date="2016-06" db="EMBL/GenBank/DDBJ databases">
        <authorList>
            <person name="Sutton G."/>
            <person name="Brinkac L."/>
            <person name="Sanka R."/>
            <person name="Adams M."/>
            <person name="Lau E."/>
            <person name="Mehaffy C."/>
            <person name="Tameris M."/>
            <person name="Hatherill M."/>
            <person name="Hanekom W."/>
            <person name="Mahomed H."/>
            <person name="Mcshane H."/>
        </authorList>
    </citation>
    <scope>NUCLEOTIDE SEQUENCE [LARGE SCALE GENOMIC DNA]</scope>
    <source>
        <strain evidence="3">852014-51077_SCH5608930-a</strain>
    </source>
</reference>
<dbReference type="OrthoDB" id="4763940at2"/>
<accession>A0A1A2E063</accession>
<keyword evidence="1" id="KW-0472">Membrane</keyword>
<dbReference type="RefSeq" id="WP_064856879.1">
    <property type="nucleotide sequence ID" value="NZ_LZIM01000091.1"/>
</dbReference>
<comment type="caution">
    <text evidence="2">The sequence shown here is derived from an EMBL/GenBank/DDBJ whole genome shotgun (WGS) entry which is preliminary data.</text>
</comment>
<protein>
    <recommendedName>
        <fullName evidence="4">Transmembrane protein</fullName>
    </recommendedName>
</protein>
<dbReference type="AlphaFoldDB" id="A0A1A2E063"/>
<evidence type="ECO:0000313" key="3">
    <source>
        <dbReference type="Proteomes" id="UP000093985"/>
    </source>
</evidence>
<proteinExistence type="predicted"/>
<sequence length="117" mass="12143">MPNAVLARIRDTDAAVWRKATWLMPVAIQPVLLLLAGVTSLLTDRLLGPNLGFRAVVLIATAITTAVSAAIGVALTPSASVRRRAFGFSLVGSGLAVLIGASTYALFLMLPSDAAVR</sequence>
<dbReference type="EMBL" id="LZIN01000096">
    <property type="protein sequence ID" value="OBG00948.1"/>
    <property type="molecule type" value="Genomic_DNA"/>
</dbReference>